<dbReference type="SUPFAM" id="SSF81383">
    <property type="entry name" value="F-box domain"/>
    <property type="match status" value="1"/>
</dbReference>
<evidence type="ECO:0000313" key="7">
    <source>
        <dbReference type="EMBL" id="CAF4157327.1"/>
    </source>
</evidence>
<comment type="caution">
    <text evidence="3">The sequence shown here is derived from an EMBL/GenBank/DDBJ whole genome shotgun (WGS) entry which is preliminary data.</text>
</comment>
<dbReference type="EMBL" id="CAJNRF010009959">
    <property type="protein sequence ID" value="CAF2115399.1"/>
    <property type="molecule type" value="Genomic_DNA"/>
</dbReference>
<dbReference type="Proteomes" id="UP000663834">
    <property type="component" value="Unassembled WGS sequence"/>
</dbReference>
<dbReference type="GO" id="GO:0019005">
    <property type="term" value="C:SCF ubiquitin ligase complex"/>
    <property type="evidence" value="ECO:0007669"/>
    <property type="project" value="TreeGrafter"/>
</dbReference>
<evidence type="ECO:0000313" key="8">
    <source>
        <dbReference type="EMBL" id="CAF4253627.1"/>
    </source>
</evidence>
<organism evidence="3 10">
    <name type="scientific">Rotaria magnacalcarata</name>
    <dbReference type="NCBI Taxonomy" id="392030"/>
    <lineage>
        <taxon>Eukaryota</taxon>
        <taxon>Metazoa</taxon>
        <taxon>Spiralia</taxon>
        <taxon>Gnathifera</taxon>
        <taxon>Rotifera</taxon>
        <taxon>Eurotatoria</taxon>
        <taxon>Bdelloidea</taxon>
        <taxon>Philodinida</taxon>
        <taxon>Philodinidae</taxon>
        <taxon>Rotaria</taxon>
    </lineage>
</organism>
<dbReference type="PROSITE" id="PS50181">
    <property type="entry name" value="FBOX"/>
    <property type="match status" value="1"/>
</dbReference>
<dbReference type="AlphaFoldDB" id="A0A816C2U7"/>
<dbReference type="EMBL" id="CAJOBH010026632">
    <property type="protein sequence ID" value="CAF4253627.1"/>
    <property type="molecule type" value="Genomic_DNA"/>
</dbReference>
<evidence type="ECO:0000313" key="4">
    <source>
        <dbReference type="EMBL" id="CAF1946274.1"/>
    </source>
</evidence>
<dbReference type="Proteomes" id="UP000663855">
    <property type="component" value="Unassembled WGS sequence"/>
</dbReference>
<dbReference type="EMBL" id="CAJOBI010031032">
    <property type="protein sequence ID" value="CAF4272774.1"/>
    <property type="molecule type" value="Genomic_DNA"/>
</dbReference>
<dbReference type="EMBL" id="CAJNOW010012944">
    <property type="protein sequence ID" value="CAF1616116.1"/>
    <property type="molecule type" value="Genomic_DNA"/>
</dbReference>
<evidence type="ECO:0000313" key="9">
    <source>
        <dbReference type="EMBL" id="CAF4272774.1"/>
    </source>
</evidence>
<protein>
    <recommendedName>
        <fullName evidence="1">F-box domain-containing protein</fullName>
    </recommendedName>
</protein>
<dbReference type="SMART" id="SM00256">
    <property type="entry name" value="FBOX"/>
    <property type="match status" value="1"/>
</dbReference>
<evidence type="ECO:0000313" key="5">
    <source>
        <dbReference type="EMBL" id="CAF2115399.1"/>
    </source>
</evidence>
<reference evidence="3" key="1">
    <citation type="submission" date="2021-02" db="EMBL/GenBank/DDBJ databases">
        <authorList>
            <person name="Nowell W R."/>
        </authorList>
    </citation>
    <scope>NUCLEOTIDE SEQUENCE</scope>
</reference>
<dbReference type="EMBL" id="CAJNOV010004799">
    <property type="protein sequence ID" value="CAF1187241.1"/>
    <property type="molecule type" value="Genomic_DNA"/>
</dbReference>
<evidence type="ECO:0000313" key="10">
    <source>
        <dbReference type="Proteomes" id="UP000663834"/>
    </source>
</evidence>
<evidence type="ECO:0000313" key="3">
    <source>
        <dbReference type="EMBL" id="CAF1616116.1"/>
    </source>
</evidence>
<dbReference type="EMBL" id="CAJOBG010004723">
    <property type="protein sequence ID" value="CAF4123423.1"/>
    <property type="molecule type" value="Genomic_DNA"/>
</dbReference>
<dbReference type="Proteomes" id="UP000663824">
    <property type="component" value="Unassembled WGS sequence"/>
</dbReference>
<dbReference type="Proteomes" id="UP000663866">
    <property type="component" value="Unassembled WGS sequence"/>
</dbReference>
<dbReference type="InterPro" id="IPR032675">
    <property type="entry name" value="LRR_dom_sf"/>
</dbReference>
<proteinExistence type="predicted"/>
<dbReference type="PANTHER" id="PTHR13318">
    <property type="entry name" value="PARTNER OF PAIRED, ISOFORM B-RELATED"/>
    <property type="match status" value="1"/>
</dbReference>
<dbReference type="EMBL" id="CAJOBJ010011045">
    <property type="protein sequence ID" value="CAF4157327.1"/>
    <property type="molecule type" value="Genomic_DNA"/>
</dbReference>
<dbReference type="Proteomes" id="UP000681967">
    <property type="component" value="Unassembled WGS sequence"/>
</dbReference>
<dbReference type="InterPro" id="IPR001810">
    <property type="entry name" value="F-box_dom"/>
</dbReference>
<dbReference type="Proteomes" id="UP000663856">
    <property type="component" value="Unassembled WGS sequence"/>
</dbReference>
<dbReference type="EMBL" id="CAJNRE010001538">
    <property type="protein sequence ID" value="CAF1946274.1"/>
    <property type="molecule type" value="Genomic_DNA"/>
</dbReference>
<dbReference type="Gene3D" id="3.80.10.10">
    <property type="entry name" value="Ribonuclease Inhibitor"/>
    <property type="match status" value="1"/>
</dbReference>
<dbReference type="Proteomes" id="UP000681720">
    <property type="component" value="Unassembled WGS sequence"/>
</dbReference>
<dbReference type="Pfam" id="PF12937">
    <property type="entry name" value="F-box-like"/>
    <property type="match status" value="1"/>
</dbReference>
<keyword evidence="11" id="KW-1185">Reference proteome</keyword>
<dbReference type="OrthoDB" id="3219396at2759"/>
<dbReference type="Proteomes" id="UP000676336">
    <property type="component" value="Unassembled WGS sequence"/>
</dbReference>
<dbReference type="InterPro" id="IPR036047">
    <property type="entry name" value="F-box-like_dom_sf"/>
</dbReference>
<sequence length="319" mass="37353">MSLNTRIKRKKELREEYVEQNGLIFQLPDETLISIFKNLKTDELISIAGVCKWFNRIAYDEEFWTTIDLSSKNYSNRVLLKFLRRFPRDCTEVLKISGGLVFSSAGKPPPFTEQLNSLIKTSYPNLRYLYLSRYDFHVNQNAIKHIVFLPSKLHGLYLNKCEMLTTNISPVQNFLQPPIEFCNDPARKVYFRELQKLSFENSSCLKPDSLGYLTNLCSNLVELNLNGCFRITPTNVFIQTLLKYSNTLRRLYLSETKIDDNAIHSICRKLKRLNILDIKDCQYVTENIVENLLTLRQLQKLIANDNIRNAYIQRKNKEN</sequence>
<evidence type="ECO:0000259" key="1">
    <source>
        <dbReference type="PROSITE" id="PS50181"/>
    </source>
</evidence>
<dbReference type="GO" id="GO:0031146">
    <property type="term" value="P:SCF-dependent proteasomal ubiquitin-dependent protein catabolic process"/>
    <property type="evidence" value="ECO:0007669"/>
    <property type="project" value="TreeGrafter"/>
</dbReference>
<feature type="domain" description="F-box" evidence="1">
    <location>
        <begin position="21"/>
        <end position="67"/>
    </location>
</feature>
<accession>A0A816C2U7</accession>
<gene>
    <name evidence="8" type="ORF">BYL167_LOCUS25655</name>
    <name evidence="2" type="ORF">CJN711_LOCUS11318</name>
    <name evidence="7" type="ORF">GIL414_LOCUS19786</name>
    <name evidence="3" type="ORF">KQP761_LOCUS24032</name>
    <name evidence="4" type="ORF">MBJ925_LOCUS5675</name>
    <name evidence="6" type="ORF">OVN521_LOCUS22108</name>
    <name evidence="9" type="ORF">SMN809_LOCUS24905</name>
    <name evidence="5" type="ORF">WKI299_LOCUS23085</name>
</gene>
<dbReference type="SUPFAM" id="SSF52047">
    <property type="entry name" value="RNI-like"/>
    <property type="match status" value="1"/>
</dbReference>
<evidence type="ECO:0000313" key="2">
    <source>
        <dbReference type="EMBL" id="CAF1187241.1"/>
    </source>
</evidence>
<evidence type="ECO:0000313" key="6">
    <source>
        <dbReference type="EMBL" id="CAF4123423.1"/>
    </source>
</evidence>
<name>A0A816C2U7_9BILA</name>
<evidence type="ECO:0000313" key="11">
    <source>
        <dbReference type="Proteomes" id="UP000663866"/>
    </source>
</evidence>